<accession>A0A1J5P099</accession>
<dbReference type="Proteomes" id="UP000182811">
    <property type="component" value="Unassembled WGS sequence"/>
</dbReference>
<dbReference type="NCBIfam" id="NF040466">
    <property type="entry name" value="ydjY_domain"/>
    <property type="match status" value="1"/>
</dbReference>
<organism evidence="2 3">
    <name type="scientific">Neomoorella thermoacetica</name>
    <name type="common">Clostridium thermoaceticum</name>
    <dbReference type="NCBI Taxonomy" id="1525"/>
    <lineage>
        <taxon>Bacteria</taxon>
        <taxon>Bacillati</taxon>
        <taxon>Bacillota</taxon>
        <taxon>Clostridia</taxon>
        <taxon>Neomoorellales</taxon>
        <taxon>Neomoorellaceae</taxon>
        <taxon>Neomoorella</taxon>
    </lineage>
</organism>
<comment type="caution">
    <text evidence="2">The sequence shown here is derived from an EMBL/GenBank/DDBJ whole genome shotgun (WGS) entry which is preliminary data.</text>
</comment>
<dbReference type="InterPro" id="IPR047750">
    <property type="entry name" value="YdjY-like"/>
</dbReference>
<evidence type="ECO:0000256" key="1">
    <source>
        <dbReference type="SAM" id="SignalP"/>
    </source>
</evidence>
<gene>
    <name evidence="2" type="ORF">MOTE_04770</name>
</gene>
<evidence type="ECO:0000313" key="2">
    <source>
        <dbReference type="EMBL" id="OIQ60948.1"/>
    </source>
</evidence>
<sequence length="123" mass="12501">MKKVFLALLAGLAVLLAACGNGGGAPSGAGAKTVAGVSRGNPLLVNKEQKTVTVYTEVNGKYFTTPTRHGVVFKDGSNGDKAILKAWVSPQDFYKALADIGGVPGNNVTLETKNAVVGGSLSP</sequence>
<reference evidence="2 3" key="1">
    <citation type="submission" date="2016-08" db="EMBL/GenBank/DDBJ databases">
        <title>Genome-based comparison of Moorella thermoacetic strains.</title>
        <authorList>
            <person name="Poehlein A."/>
            <person name="Bengelsdorf F.R."/>
            <person name="Esser C."/>
            <person name="Duerre P."/>
            <person name="Daniel R."/>
        </authorList>
    </citation>
    <scope>NUCLEOTIDE SEQUENCE [LARGE SCALE GENOMIC DNA]</scope>
    <source>
        <strain evidence="2 3">DSM 21394</strain>
    </source>
</reference>
<dbReference type="OrthoDB" id="6571992at2"/>
<dbReference type="PROSITE" id="PS51257">
    <property type="entry name" value="PROKAR_LIPOPROTEIN"/>
    <property type="match status" value="1"/>
</dbReference>
<name>A0A1J5P099_NEOTH</name>
<feature type="chain" id="PRO_5038829433" evidence="1">
    <location>
        <begin position="18"/>
        <end position="123"/>
    </location>
</feature>
<keyword evidence="1" id="KW-0732">Signal</keyword>
<evidence type="ECO:0000313" key="3">
    <source>
        <dbReference type="Proteomes" id="UP000182811"/>
    </source>
</evidence>
<protein>
    <submittedName>
        <fullName evidence="2">Uncharacterized protein</fullName>
    </submittedName>
</protein>
<feature type="signal peptide" evidence="1">
    <location>
        <begin position="1"/>
        <end position="17"/>
    </location>
</feature>
<proteinExistence type="predicted"/>
<dbReference type="EMBL" id="MDDC01000003">
    <property type="protein sequence ID" value="OIQ60948.1"/>
    <property type="molecule type" value="Genomic_DNA"/>
</dbReference>
<dbReference type="AlphaFoldDB" id="A0A1J5P099"/>